<dbReference type="Pfam" id="PF14504">
    <property type="entry name" value="CAP_assoc_N"/>
    <property type="match status" value="1"/>
</dbReference>
<sequence>MRYLVILMSCLFLYISWPAIDDRISAVKDSFTGSLSSSSENQEKNYSLSLNSIIGGFESLQQELNTALGKYTGKQPKGVSEKIKKPDLGIPADQVLSVHNIEIGDSKKDTEQQLGIAKRSSYNEYGVHWNTYHQNYQNFTMAAYDENGIVEGLYSNQDLISSRLGIKHGISREKVLDQLGEPLTKIHKRMTFYKLPADRDYDLFHIDGTYITIFYDKHEGDAVTSIQIISERLENKKQDYYSEANDQLKEGFEYQLFDLTNAERAEKNLPILSWDEHIRETARNHSKDMAENNYFSHTNLEGQSPFDRMAEDDIKFSVAGENLAYGQNSSVFAHEGLMNSLGHRKNILQPDYRLLGIGVAFNNKSQPYYTENYYSKRY</sequence>
<accession>A0A398BGQ0</accession>
<evidence type="ECO:0000313" key="4">
    <source>
        <dbReference type="Proteomes" id="UP000265816"/>
    </source>
</evidence>
<protein>
    <submittedName>
        <fullName evidence="3">Serine protease</fullName>
    </submittedName>
</protein>
<dbReference type="PANTHER" id="PTHR31157">
    <property type="entry name" value="SCP DOMAIN-CONTAINING PROTEIN"/>
    <property type="match status" value="1"/>
</dbReference>
<feature type="domain" description="CAP-associated" evidence="2">
    <location>
        <begin position="103"/>
        <end position="240"/>
    </location>
</feature>
<evidence type="ECO:0000313" key="3">
    <source>
        <dbReference type="EMBL" id="RID88907.1"/>
    </source>
</evidence>
<keyword evidence="4" id="KW-1185">Reference proteome</keyword>
<dbReference type="InterPro" id="IPR035940">
    <property type="entry name" value="CAP_sf"/>
</dbReference>
<dbReference type="InterPro" id="IPR029410">
    <property type="entry name" value="CAP_assoc"/>
</dbReference>
<keyword evidence="3" id="KW-0378">Hydrolase</keyword>
<dbReference type="Gene3D" id="3.40.33.10">
    <property type="entry name" value="CAP"/>
    <property type="match status" value="1"/>
</dbReference>
<dbReference type="InterPro" id="IPR014044">
    <property type="entry name" value="CAP_dom"/>
</dbReference>
<organism evidence="3 4">
    <name type="scientific">Mesobacillus zeae</name>
    <dbReference type="NCBI Taxonomy" id="1917180"/>
    <lineage>
        <taxon>Bacteria</taxon>
        <taxon>Bacillati</taxon>
        <taxon>Bacillota</taxon>
        <taxon>Bacilli</taxon>
        <taxon>Bacillales</taxon>
        <taxon>Bacillaceae</taxon>
        <taxon>Mesobacillus</taxon>
    </lineage>
</organism>
<proteinExistence type="predicted"/>
<dbReference type="Proteomes" id="UP000265816">
    <property type="component" value="Unassembled WGS sequence"/>
</dbReference>
<gene>
    <name evidence="3" type="ORF">D1970_00510</name>
</gene>
<evidence type="ECO:0000259" key="1">
    <source>
        <dbReference type="Pfam" id="PF00188"/>
    </source>
</evidence>
<dbReference type="OrthoDB" id="9783944at2"/>
<dbReference type="CDD" id="cd05379">
    <property type="entry name" value="CAP_bacterial"/>
    <property type="match status" value="1"/>
</dbReference>
<dbReference type="PANTHER" id="PTHR31157:SF1">
    <property type="entry name" value="SCP DOMAIN-CONTAINING PROTEIN"/>
    <property type="match status" value="1"/>
</dbReference>
<dbReference type="Pfam" id="PF00188">
    <property type="entry name" value="CAP"/>
    <property type="match status" value="1"/>
</dbReference>
<dbReference type="SUPFAM" id="SSF55797">
    <property type="entry name" value="PR-1-like"/>
    <property type="match status" value="1"/>
</dbReference>
<dbReference type="GO" id="GO:0008233">
    <property type="term" value="F:peptidase activity"/>
    <property type="evidence" value="ECO:0007669"/>
    <property type="project" value="UniProtKB-KW"/>
</dbReference>
<evidence type="ECO:0000259" key="2">
    <source>
        <dbReference type="Pfam" id="PF14504"/>
    </source>
</evidence>
<dbReference type="EMBL" id="QWVT01000002">
    <property type="protein sequence ID" value="RID88907.1"/>
    <property type="molecule type" value="Genomic_DNA"/>
</dbReference>
<keyword evidence="3" id="KW-0645">Protease</keyword>
<name>A0A398BGQ0_9BACI</name>
<feature type="domain" description="SCP" evidence="1">
    <location>
        <begin position="257"/>
        <end position="373"/>
    </location>
</feature>
<dbReference type="RefSeq" id="WP_119111070.1">
    <property type="nucleotide sequence ID" value="NZ_CBCSEO010000004.1"/>
</dbReference>
<reference evidence="3 4" key="1">
    <citation type="submission" date="2018-08" db="EMBL/GenBank/DDBJ databases">
        <title>Bacillus jemisoniae sp. nov., Bacillus chryseoplanitiae sp. nov., Bacillus resnikiae sp. nov., and Bacillus frankliniae sp. nov., isolated from Viking spacecraft and associated surfaces.</title>
        <authorList>
            <person name="Seuylemezian A."/>
            <person name="Vaishampayan P."/>
        </authorList>
    </citation>
    <scope>NUCLEOTIDE SEQUENCE [LARGE SCALE GENOMIC DNA]</scope>
    <source>
        <strain evidence="3 4">JJ-247</strain>
    </source>
</reference>
<dbReference type="GO" id="GO:0006508">
    <property type="term" value="P:proteolysis"/>
    <property type="evidence" value="ECO:0007669"/>
    <property type="project" value="UniProtKB-KW"/>
</dbReference>
<comment type="caution">
    <text evidence="3">The sequence shown here is derived from an EMBL/GenBank/DDBJ whole genome shotgun (WGS) entry which is preliminary data.</text>
</comment>
<dbReference type="AlphaFoldDB" id="A0A398BGQ0"/>